<reference evidence="1" key="1">
    <citation type="submission" date="2022-09" db="EMBL/GenBank/DDBJ databases">
        <title>A Global Phylogenomic Analysis of the Shiitake Genus Lentinula.</title>
        <authorList>
            <consortium name="DOE Joint Genome Institute"/>
            <person name="Sierra-Patev S."/>
            <person name="Min B."/>
            <person name="Naranjo-Ortiz M."/>
            <person name="Looney B."/>
            <person name="Konkel Z."/>
            <person name="Slot J.C."/>
            <person name="Sakamoto Y."/>
            <person name="Steenwyk J.L."/>
            <person name="Rokas A."/>
            <person name="Carro J."/>
            <person name="Camarero S."/>
            <person name="Ferreira P."/>
            <person name="Molpeceres G."/>
            <person name="Ruiz-Duenas F.J."/>
            <person name="Serrano A."/>
            <person name="Henrissat B."/>
            <person name="Drula E."/>
            <person name="Hughes K.W."/>
            <person name="Mata J.L."/>
            <person name="Ishikawa N.K."/>
            <person name="Vargas-Isla R."/>
            <person name="Ushijima S."/>
            <person name="Smith C.A."/>
            <person name="Ahrendt S."/>
            <person name="Andreopoulos W."/>
            <person name="He G."/>
            <person name="Labutti K."/>
            <person name="Lipzen A."/>
            <person name="Ng V."/>
            <person name="Riley R."/>
            <person name="Sandor L."/>
            <person name="Barry K."/>
            <person name="Martinez A.T."/>
            <person name="Xiao Y."/>
            <person name="Gibbons J.G."/>
            <person name="Terashima K."/>
            <person name="Grigoriev I.V."/>
            <person name="Hibbett D.S."/>
        </authorList>
    </citation>
    <scope>NUCLEOTIDE SEQUENCE</scope>
    <source>
        <strain evidence="1">TMI1499</strain>
    </source>
</reference>
<dbReference type="EMBL" id="MU795061">
    <property type="protein sequence ID" value="KAJ3811365.1"/>
    <property type="molecule type" value="Genomic_DNA"/>
</dbReference>
<keyword evidence="2" id="KW-1185">Reference proteome</keyword>
<comment type="caution">
    <text evidence="1">The sequence shown here is derived from an EMBL/GenBank/DDBJ whole genome shotgun (WGS) entry which is preliminary data.</text>
</comment>
<proteinExistence type="predicted"/>
<evidence type="ECO:0000313" key="2">
    <source>
        <dbReference type="Proteomes" id="UP001163835"/>
    </source>
</evidence>
<name>A0ACC1U3R2_9AGAR</name>
<organism evidence="1 2">
    <name type="scientific">Lentinula aff. lateritia</name>
    <dbReference type="NCBI Taxonomy" id="2804960"/>
    <lineage>
        <taxon>Eukaryota</taxon>
        <taxon>Fungi</taxon>
        <taxon>Dikarya</taxon>
        <taxon>Basidiomycota</taxon>
        <taxon>Agaricomycotina</taxon>
        <taxon>Agaricomycetes</taxon>
        <taxon>Agaricomycetidae</taxon>
        <taxon>Agaricales</taxon>
        <taxon>Marasmiineae</taxon>
        <taxon>Omphalotaceae</taxon>
        <taxon>Lentinula</taxon>
    </lineage>
</organism>
<dbReference type="Proteomes" id="UP001163835">
    <property type="component" value="Unassembled WGS sequence"/>
</dbReference>
<accession>A0ACC1U3R2</accession>
<feature type="non-terminal residue" evidence="1">
    <location>
        <position position="458"/>
    </location>
</feature>
<sequence>MKEIPLIILHDLGSFQHNDKLRNRLDRVFSSSKDTFLVNTSGTGKTKLLFEGLCLHWGLYMTCALDSFNLGAADIPFALDNINENATWTTRLSSTSSDNYASSLKTNIHLVYRAVSEVLLARLIIFKMYLEACSAQGFSVEHRRRWLESQIFPTNIIPYFDPFSMLKYKITEGSLSDEDLDEAITHSWDEIQSFWDSPEMSTAGDSFYIAIDEANVASRKHDEAFEDQHGRYPILKEIIRGLRRQIRSSKLHIKFVVAGTMIPEDHFQSTVGEWDDFRWCSDTGSFNDPEEHRCYVSQFMPDSFSSSITGQALIARMWYWLRGRHRYTASFLAVLLRNNYQSPHMLLGNYIGNFTEYVPDDNEEYSRGEEPRYNNWYSPLGPTGLLQRSLSMVEMHRAVVTLLTNSAGSVDCSTKDRTLVTEDYGYFTDPDCSQISLDEPLTVTYGAGWLKQNSYFSF</sequence>
<evidence type="ECO:0000313" key="1">
    <source>
        <dbReference type="EMBL" id="KAJ3811365.1"/>
    </source>
</evidence>
<protein>
    <submittedName>
        <fullName evidence="1">Uncharacterized protein</fullName>
    </submittedName>
</protein>
<gene>
    <name evidence="1" type="ORF">F5876DRAFT_39818</name>
</gene>